<comment type="caution">
    <text evidence="2">The sequence shown here is derived from an EMBL/GenBank/DDBJ whole genome shotgun (WGS) entry which is preliminary data.</text>
</comment>
<evidence type="ECO:0000313" key="3">
    <source>
        <dbReference type="Proteomes" id="UP000247409"/>
    </source>
</evidence>
<name>A0A2V3IP22_9FLOR</name>
<dbReference type="AlphaFoldDB" id="A0A2V3IP22"/>
<keyword evidence="3" id="KW-1185">Reference proteome</keyword>
<dbReference type="EMBL" id="NBIV01000110">
    <property type="protein sequence ID" value="PXF43822.1"/>
    <property type="molecule type" value="Genomic_DNA"/>
</dbReference>
<dbReference type="OrthoDB" id="10426166at2759"/>
<evidence type="ECO:0000313" key="2">
    <source>
        <dbReference type="EMBL" id="PXF43822.1"/>
    </source>
</evidence>
<gene>
    <name evidence="2" type="ORF">BWQ96_06443</name>
</gene>
<protein>
    <submittedName>
        <fullName evidence="2">Uncharacterized protein</fullName>
    </submittedName>
</protein>
<feature type="region of interest" description="Disordered" evidence="1">
    <location>
        <begin position="563"/>
        <end position="682"/>
    </location>
</feature>
<organism evidence="2 3">
    <name type="scientific">Gracilariopsis chorda</name>
    <dbReference type="NCBI Taxonomy" id="448386"/>
    <lineage>
        <taxon>Eukaryota</taxon>
        <taxon>Rhodophyta</taxon>
        <taxon>Florideophyceae</taxon>
        <taxon>Rhodymeniophycidae</taxon>
        <taxon>Gracilariales</taxon>
        <taxon>Gracilariaceae</taxon>
        <taxon>Gracilariopsis</taxon>
    </lineage>
</organism>
<reference evidence="2 3" key="1">
    <citation type="journal article" date="2018" name="Mol. Biol. Evol.">
        <title>Analysis of the draft genome of the red seaweed Gracilariopsis chorda provides insights into genome size evolution in Rhodophyta.</title>
        <authorList>
            <person name="Lee J."/>
            <person name="Yang E.C."/>
            <person name="Graf L."/>
            <person name="Yang J.H."/>
            <person name="Qiu H."/>
            <person name="Zel Zion U."/>
            <person name="Chan C.X."/>
            <person name="Stephens T.G."/>
            <person name="Weber A.P.M."/>
            <person name="Boo G.H."/>
            <person name="Boo S.M."/>
            <person name="Kim K.M."/>
            <person name="Shin Y."/>
            <person name="Jung M."/>
            <person name="Lee S.J."/>
            <person name="Yim H.S."/>
            <person name="Lee J.H."/>
            <person name="Bhattacharya D."/>
            <person name="Yoon H.S."/>
        </authorList>
    </citation>
    <scope>NUCLEOTIDE SEQUENCE [LARGE SCALE GENOMIC DNA]</scope>
    <source>
        <strain evidence="2 3">SKKU-2015</strain>
        <tissue evidence="2">Whole body</tissue>
    </source>
</reference>
<feature type="compositionally biased region" description="Basic and acidic residues" evidence="1">
    <location>
        <begin position="639"/>
        <end position="669"/>
    </location>
</feature>
<sequence>MPPLWKTSKRLPSTITRWWDPPRVGRFLRPMCHDCDNEGIPKACCRAIDDTRQLTPPLKHAISRVFLHPDVYKKPSSPPGTILERTIKVLHEIVRLQSTYYGLARLELKRLSLDKAHTEENIRKNWQRICDKNLEPLVSRTVTLLEVLVEDFRTVEIHSAQDAADFFAGRLDDVTGTLQIVILLLTLVDGRETSEKMLDELKNSVRCYMNGRFQHSPQKDKLFREEVDRLAEQIKSCGLPLLHYMDIRHCVKRSLRLCDHMRDALAIQACGEAGYEAVGDKWIREITAQLSDTRRGAVITPTPTSRSLMITLTGRLLMIKGTPVYGLPTGDRWFAKTQTEFAGGDCHSRLSIISELNFKGRHMVRQPLGRSTIESVPKWMTKLLLKFIRGEHNALNKSYTDLMRLKNTGHSPDGEESAKVWEDFFEQLVREEGKDHARQFVRSVNMRAMVGIATQASSVADYSKLFAERMIASFNLIQLIVTGHRWKLAMTVDDAGRPIIYETGVGCPSDMMKVLKKTLRAYEADDNPDAKPPSNVRNMMYAWPADRAFLRPHVLWKTVARQKLSADQKKSDKKEGKADGQGQKPDKEEGEADGKEQKAHKEEGKADAEAQGPDKEQGKANAKAQKPDKEQGKANAKAQKPDKEQGKADGKEQKPDKKQGKAYGKEQKPDAIGLKTNTGKPR</sequence>
<feature type="compositionally biased region" description="Basic and acidic residues" evidence="1">
    <location>
        <begin position="564"/>
        <end position="618"/>
    </location>
</feature>
<evidence type="ECO:0000256" key="1">
    <source>
        <dbReference type="SAM" id="MobiDB-lite"/>
    </source>
</evidence>
<accession>A0A2V3IP22</accession>
<dbReference type="Proteomes" id="UP000247409">
    <property type="component" value="Unassembled WGS sequence"/>
</dbReference>
<proteinExistence type="predicted"/>